<accession>A0A8J2WJP1</accession>
<dbReference type="EMBL" id="CAKKLH010000157">
    <property type="protein sequence ID" value="CAH0104844.1"/>
    <property type="molecule type" value="Genomic_DNA"/>
</dbReference>
<feature type="chain" id="PRO_5035185456" evidence="2">
    <location>
        <begin position="28"/>
        <end position="132"/>
    </location>
</feature>
<keyword evidence="2" id="KW-0732">Signal</keyword>
<dbReference type="OrthoDB" id="6346693at2759"/>
<gene>
    <name evidence="3" type="ORF">DGAL_LOCUS7773</name>
</gene>
<feature type="region of interest" description="Disordered" evidence="1">
    <location>
        <begin position="26"/>
        <end position="59"/>
    </location>
</feature>
<evidence type="ECO:0000256" key="2">
    <source>
        <dbReference type="SAM" id="SignalP"/>
    </source>
</evidence>
<dbReference type="AlphaFoldDB" id="A0A8J2WJP1"/>
<feature type="signal peptide" evidence="2">
    <location>
        <begin position="1"/>
        <end position="27"/>
    </location>
</feature>
<sequence length="132" mass="14593">MKSTKVITLLLIASFVMLALFEKTAEAAASEQRPQRRRRPFQAEVDADGNTIASPTTSRFPFLNQRRANGKVNQAAATGINSKSLQSDISESCKSEPGCEWSCPEDVNECICRCKFDPANIRVSRESKPSPR</sequence>
<evidence type="ECO:0000313" key="3">
    <source>
        <dbReference type="EMBL" id="CAH0104844.1"/>
    </source>
</evidence>
<reference evidence="3" key="1">
    <citation type="submission" date="2021-11" db="EMBL/GenBank/DDBJ databases">
        <authorList>
            <person name="Schell T."/>
        </authorList>
    </citation>
    <scope>NUCLEOTIDE SEQUENCE</scope>
    <source>
        <strain evidence="3">M5</strain>
    </source>
</reference>
<comment type="caution">
    <text evidence="3">The sequence shown here is derived from an EMBL/GenBank/DDBJ whole genome shotgun (WGS) entry which is preliminary data.</text>
</comment>
<keyword evidence="4" id="KW-1185">Reference proteome</keyword>
<evidence type="ECO:0000256" key="1">
    <source>
        <dbReference type="SAM" id="MobiDB-lite"/>
    </source>
</evidence>
<proteinExistence type="predicted"/>
<evidence type="ECO:0000313" key="4">
    <source>
        <dbReference type="Proteomes" id="UP000789390"/>
    </source>
</evidence>
<protein>
    <submittedName>
        <fullName evidence="3">Uncharacterized protein</fullName>
    </submittedName>
</protein>
<dbReference type="Proteomes" id="UP000789390">
    <property type="component" value="Unassembled WGS sequence"/>
</dbReference>
<name>A0A8J2WJP1_9CRUS</name>
<organism evidence="3 4">
    <name type="scientific">Daphnia galeata</name>
    <dbReference type="NCBI Taxonomy" id="27404"/>
    <lineage>
        <taxon>Eukaryota</taxon>
        <taxon>Metazoa</taxon>
        <taxon>Ecdysozoa</taxon>
        <taxon>Arthropoda</taxon>
        <taxon>Crustacea</taxon>
        <taxon>Branchiopoda</taxon>
        <taxon>Diplostraca</taxon>
        <taxon>Cladocera</taxon>
        <taxon>Anomopoda</taxon>
        <taxon>Daphniidae</taxon>
        <taxon>Daphnia</taxon>
    </lineage>
</organism>